<dbReference type="EMBL" id="LCLJ01000030">
    <property type="protein sequence ID" value="KKU14254.1"/>
    <property type="molecule type" value="Genomic_DNA"/>
</dbReference>
<gene>
    <name evidence="1" type="ORF">UX22_C0030G0002</name>
</gene>
<comment type="caution">
    <text evidence="1">The sequence shown here is derived from an EMBL/GenBank/DDBJ whole genome shotgun (WGS) entry which is preliminary data.</text>
</comment>
<proteinExistence type="predicted"/>
<reference evidence="1 2" key="1">
    <citation type="journal article" date="2015" name="Nature">
        <title>rRNA introns, odd ribosomes, and small enigmatic genomes across a large radiation of phyla.</title>
        <authorList>
            <person name="Brown C.T."/>
            <person name="Hug L.A."/>
            <person name="Thomas B.C."/>
            <person name="Sharon I."/>
            <person name="Castelle C.J."/>
            <person name="Singh A."/>
            <person name="Wilkins M.J."/>
            <person name="Williams K.H."/>
            <person name="Banfield J.F."/>
        </authorList>
    </citation>
    <scope>NUCLEOTIDE SEQUENCE [LARGE SCALE GENOMIC DNA]</scope>
</reference>
<accession>A0A0G1N186</accession>
<evidence type="ECO:0000313" key="2">
    <source>
        <dbReference type="Proteomes" id="UP000034727"/>
    </source>
</evidence>
<sequence>MIKLHFLKVIVIPMSNDPNQQDLRHYLEIRSDADVASALRVYCKRAHFHSYVAADRARARKLEEYNIKDASIIEVKFRR</sequence>
<evidence type="ECO:0000313" key="1">
    <source>
        <dbReference type="EMBL" id="KKU14254.1"/>
    </source>
</evidence>
<name>A0A0G1N186_9BACT</name>
<protein>
    <submittedName>
        <fullName evidence="1">Uncharacterized protein</fullName>
    </submittedName>
</protein>
<dbReference type="Proteomes" id="UP000034727">
    <property type="component" value="Unassembled WGS sequence"/>
</dbReference>
<dbReference type="AlphaFoldDB" id="A0A0G1N186"/>
<organism evidence="1 2">
    <name type="scientific">Candidatus Jorgensenbacteria bacterium GW2011_GWA2_45_9</name>
    <dbReference type="NCBI Taxonomy" id="1618663"/>
    <lineage>
        <taxon>Bacteria</taxon>
        <taxon>Candidatus Joergenseniibacteriota</taxon>
    </lineage>
</organism>